<feature type="region of interest" description="Disordered" evidence="1">
    <location>
        <begin position="66"/>
        <end position="107"/>
    </location>
</feature>
<keyword evidence="2" id="KW-0472">Membrane</keyword>
<name>A0ABQ3NV37_STRVG</name>
<evidence type="ECO:0000259" key="3">
    <source>
        <dbReference type="Pfam" id="PF26526"/>
    </source>
</evidence>
<keyword evidence="5" id="KW-1185">Reference proteome</keyword>
<proteinExistence type="predicted"/>
<feature type="transmembrane region" description="Helical" evidence="2">
    <location>
        <begin position="46"/>
        <end position="63"/>
    </location>
</feature>
<sequence length="276" mass="28324">MSNDDQYGGAGYGEVGGTGQTRTRLPEAPADPYGPARRTSRAPRSLVTVVGVVVLLIAAIAFANQAPDTPDAKPADDTPSATSTSPTGTDPVTGKQGGLPSGFAQDQQGAQSAAANYAVALGSDGMFNPARRRSIVDAMADGSSRTRLQTAFDADYSAGLLAQIGLTKDGLAPTGSTFVNRTVPAGAKVKNFSGGSASVDVWCIGMFGLTGDKSTRPVTSSWFTISMALKWNGSDWKVVETSQKDGPTPVTGDVPVSTSDEIGSAVTEFGGFTYAR</sequence>
<gene>
    <name evidence="4" type="ORF">Scinn_61020</name>
</gene>
<accession>A0ABQ3NV37</accession>
<organism evidence="4 5">
    <name type="scientific">Streptomyces virginiae</name>
    <name type="common">Streptomyces cinnamonensis</name>
    <dbReference type="NCBI Taxonomy" id="1961"/>
    <lineage>
        <taxon>Bacteria</taxon>
        <taxon>Bacillati</taxon>
        <taxon>Actinomycetota</taxon>
        <taxon>Actinomycetes</taxon>
        <taxon>Kitasatosporales</taxon>
        <taxon>Streptomycetaceae</taxon>
        <taxon>Streptomyces</taxon>
    </lineage>
</organism>
<feature type="compositionally biased region" description="Gly residues" evidence="1">
    <location>
        <begin position="8"/>
        <end position="19"/>
    </location>
</feature>
<dbReference type="EMBL" id="BNDV01000016">
    <property type="protein sequence ID" value="GHI16639.1"/>
    <property type="molecule type" value="Genomic_DNA"/>
</dbReference>
<comment type="caution">
    <text evidence="4">The sequence shown here is derived from an EMBL/GenBank/DDBJ whole genome shotgun (WGS) entry which is preliminary data.</text>
</comment>
<dbReference type="RefSeq" id="WP_191869917.1">
    <property type="nucleotide sequence ID" value="NZ_BMRU01000044.1"/>
</dbReference>
<evidence type="ECO:0000256" key="2">
    <source>
        <dbReference type="SAM" id="Phobius"/>
    </source>
</evidence>
<feature type="compositionally biased region" description="Low complexity" evidence="1">
    <location>
        <begin position="77"/>
        <end position="91"/>
    </location>
</feature>
<keyword evidence="2" id="KW-1133">Transmembrane helix</keyword>
<evidence type="ECO:0000313" key="5">
    <source>
        <dbReference type="Proteomes" id="UP000660554"/>
    </source>
</evidence>
<dbReference type="InterPro" id="IPR058488">
    <property type="entry name" value="DUF8175"/>
</dbReference>
<protein>
    <recommendedName>
        <fullName evidence="3">DUF8175 domain-containing protein</fullName>
    </recommendedName>
</protein>
<keyword evidence="2" id="KW-0812">Transmembrane</keyword>
<evidence type="ECO:0000256" key="1">
    <source>
        <dbReference type="SAM" id="MobiDB-lite"/>
    </source>
</evidence>
<dbReference type="GeneID" id="86955401"/>
<dbReference type="Pfam" id="PF26526">
    <property type="entry name" value="DUF8175"/>
    <property type="match status" value="1"/>
</dbReference>
<reference evidence="5" key="1">
    <citation type="submission" date="2020-09" db="EMBL/GenBank/DDBJ databases">
        <title>Whole genome shotgun sequence of Streptomyces cinnamonensis NBRC 15873.</title>
        <authorList>
            <person name="Komaki H."/>
            <person name="Tamura T."/>
        </authorList>
    </citation>
    <scope>NUCLEOTIDE SEQUENCE [LARGE SCALE GENOMIC DNA]</scope>
    <source>
        <strain evidence="5">NBRC 15873</strain>
    </source>
</reference>
<feature type="region of interest" description="Disordered" evidence="1">
    <location>
        <begin position="1"/>
        <end position="41"/>
    </location>
</feature>
<dbReference type="Proteomes" id="UP000660554">
    <property type="component" value="Unassembled WGS sequence"/>
</dbReference>
<feature type="domain" description="DUF8175" evidence="3">
    <location>
        <begin position="91"/>
        <end position="249"/>
    </location>
</feature>
<evidence type="ECO:0000313" key="4">
    <source>
        <dbReference type="EMBL" id="GHI16639.1"/>
    </source>
</evidence>